<evidence type="ECO:0000313" key="2">
    <source>
        <dbReference type="Proteomes" id="UP000245812"/>
    </source>
</evidence>
<gene>
    <name evidence="1" type="ORF">C7456_11134</name>
</gene>
<name>A0A316HSX6_9GAMM</name>
<proteinExistence type="predicted"/>
<keyword evidence="2" id="KW-1185">Reference proteome</keyword>
<comment type="caution">
    <text evidence="1">The sequence shown here is derived from an EMBL/GenBank/DDBJ whole genome shotgun (WGS) entry which is preliminary data.</text>
</comment>
<dbReference type="SUPFAM" id="SSF56059">
    <property type="entry name" value="Glutathione synthetase ATP-binding domain-like"/>
    <property type="match status" value="1"/>
</dbReference>
<protein>
    <submittedName>
        <fullName evidence="1">Glutathione synthase/RimK-type ligase-like ATP-grasp enzyme</fullName>
    </submittedName>
</protein>
<dbReference type="Gene3D" id="3.30.470.20">
    <property type="entry name" value="ATP-grasp fold, B domain"/>
    <property type="match status" value="1"/>
</dbReference>
<dbReference type="EMBL" id="QGHC01000011">
    <property type="protein sequence ID" value="PWK84356.1"/>
    <property type="molecule type" value="Genomic_DNA"/>
</dbReference>
<evidence type="ECO:0000313" key="1">
    <source>
        <dbReference type="EMBL" id="PWK84356.1"/>
    </source>
</evidence>
<reference evidence="1 2" key="1">
    <citation type="submission" date="2018-05" db="EMBL/GenBank/DDBJ databases">
        <title>Genomic Encyclopedia of Type Strains, Phase IV (KMG-IV): sequencing the most valuable type-strain genomes for metagenomic binning, comparative biology and taxonomic classification.</title>
        <authorList>
            <person name="Goeker M."/>
        </authorList>
    </citation>
    <scope>NUCLEOTIDE SEQUENCE [LARGE SCALE GENOMIC DNA]</scope>
    <source>
        <strain evidence="1 2">DSM 14263</strain>
    </source>
</reference>
<keyword evidence="1" id="KW-0436">Ligase</keyword>
<dbReference type="AlphaFoldDB" id="A0A316HSX6"/>
<organism evidence="1 2">
    <name type="scientific">Fulvimonas soli</name>
    <dbReference type="NCBI Taxonomy" id="155197"/>
    <lineage>
        <taxon>Bacteria</taxon>
        <taxon>Pseudomonadati</taxon>
        <taxon>Pseudomonadota</taxon>
        <taxon>Gammaproteobacteria</taxon>
        <taxon>Lysobacterales</taxon>
        <taxon>Rhodanobacteraceae</taxon>
        <taxon>Fulvimonas</taxon>
    </lineage>
</organism>
<accession>A0A316HSX6</accession>
<dbReference type="GO" id="GO:0016874">
    <property type="term" value="F:ligase activity"/>
    <property type="evidence" value="ECO:0007669"/>
    <property type="project" value="UniProtKB-KW"/>
</dbReference>
<dbReference type="Proteomes" id="UP000245812">
    <property type="component" value="Unassembled WGS sequence"/>
</dbReference>
<sequence length="365" mass="41490">MDRIHLIVGNSRDYHAVAVQWAIRRMGHEAIIWDGLAADPHGQMSIAYENMSPLRLGPRLFNTFGSVWFRRQIPFQPIGSVHPDARSFLIQELTDAHLSFCASVESMSNFVIGGQRTRCASSKSYQLRIAQELGFKIPRTLISNNYADVMAFTKGAERLLVKHFAPHYFISRSTGAVRAVGPSVIRSEHLSPEKVEVCPCIYQEYIDKIYELRVTVIGSQIYTARLSSNVGELIDWRPAFGSARLDVEPFKLDRATDSRIRQLMARLNLPYGCIDIAVDRSGENIFLEINPGGQFLFIEEKIKEFPLLRAFASMLIAQSCDFQVNIDGRMPIDIDEFELSPEFDEWRVAYDKNASKNPKFVTFVE</sequence>